<dbReference type="Gene3D" id="3.40.50.1000">
    <property type="entry name" value="HAD superfamily/HAD-like"/>
    <property type="match status" value="1"/>
</dbReference>
<dbReference type="InterPro" id="IPR036412">
    <property type="entry name" value="HAD-like_sf"/>
</dbReference>
<feature type="binding site" evidence="7">
    <location>
        <position position="97"/>
    </location>
    <ligand>
        <name>substrate</name>
    </ligand>
</feature>
<name>A0A9N9ZWL5_BEMTA</name>
<feature type="binding site" evidence="7">
    <location>
        <position position="19"/>
    </location>
    <ligand>
        <name>substrate</name>
    </ligand>
</feature>
<dbReference type="PANTHER" id="PTHR20889:SF12">
    <property type="entry name" value="LP01149P"/>
    <property type="match status" value="1"/>
</dbReference>
<evidence type="ECO:0000256" key="7">
    <source>
        <dbReference type="PIRSR" id="PIRSR031051-2"/>
    </source>
</evidence>
<feature type="active site" description="Proton donor" evidence="6">
    <location>
        <position position="10"/>
    </location>
</feature>
<dbReference type="NCBIfam" id="TIGR01488">
    <property type="entry name" value="HAD-SF-IB"/>
    <property type="match status" value="1"/>
</dbReference>
<dbReference type="GO" id="GO:0046872">
    <property type="term" value="F:metal ion binding"/>
    <property type="evidence" value="ECO:0007669"/>
    <property type="project" value="UniProtKB-KW"/>
</dbReference>
<dbReference type="NCBIfam" id="TIGR01489">
    <property type="entry name" value="DKMTPPase-SF"/>
    <property type="match status" value="1"/>
</dbReference>
<dbReference type="InterPro" id="IPR023214">
    <property type="entry name" value="HAD_sf"/>
</dbReference>
<evidence type="ECO:0000256" key="3">
    <source>
        <dbReference type="ARBA" id="ARBA00022723"/>
    </source>
</evidence>
<evidence type="ECO:0000256" key="4">
    <source>
        <dbReference type="ARBA" id="ARBA00022801"/>
    </source>
</evidence>
<protein>
    <recommendedName>
        <fullName evidence="11">Pyridoxal phosphate phosphatase PHOSPHO2</fullName>
    </recommendedName>
</protein>
<evidence type="ECO:0000256" key="6">
    <source>
        <dbReference type="PIRSR" id="PIRSR031051-1"/>
    </source>
</evidence>
<evidence type="ECO:0000256" key="2">
    <source>
        <dbReference type="ARBA" id="ARBA00008541"/>
    </source>
</evidence>
<dbReference type="Pfam" id="PF06888">
    <property type="entry name" value="Put_Phosphatase"/>
    <property type="match status" value="1"/>
</dbReference>
<feature type="binding site" evidence="8">
    <location>
        <position position="178"/>
    </location>
    <ligand>
        <name>Mg(2+)</name>
        <dbReference type="ChEBI" id="CHEBI:18420"/>
    </ligand>
</feature>
<evidence type="ECO:0008006" key="11">
    <source>
        <dbReference type="Google" id="ProtNLM"/>
    </source>
</evidence>
<keyword evidence="3 8" id="KW-0479">Metal-binding</keyword>
<proteinExistence type="inferred from homology"/>
<dbReference type="AlphaFoldDB" id="A0A9N9ZWL5"/>
<comment type="cofactor">
    <cofactor evidence="1 8">
        <name>Mg(2+)</name>
        <dbReference type="ChEBI" id="CHEBI:18420"/>
    </cofactor>
</comment>
<dbReference type="EMBL" id="OU963862">
    <property type="protein sequence ID" value="CAH0380886.1"/>
    <property type="molecule type" value="Genomic_DNA"/>
</dbReference>
<evidence type="ECO:0000256" key="1">
    <source>
        <dbReference type="ARBA" id="ARBA00001946"/>
    </source>
</evidence>
<keyword evidence="5 8" id="KW-0460">Magnesium</keyword>
<dbReference type="InterPro" id="IPR006384">
    <property type="entry name" value="HAD_hydro_PyrdxlP_Pase-like"/>
</dbReference>
<dbReference type="InterPro" id="IPR016965">
    <property type="entry name" value="Pase_PHOSPHO-typ"/>
</dbReference>
<reference evidence="9" key="1">
    <citation type="submission" date="2021-12" db="EMBL/GenBank/DDBJ databases">
        <authorList>
            <person name="King R."/>
        </authorList>
    </citation>
    <scope>NUCLEOTIDE SEQUENCE</scope>
</reference>
<dbReference type="SUPFAM" id="SSF56784">
    <property type="entry name" value="HAD-like"/>
    <property type="match status" value="1"/>
</dbReference>
<evidence type="ECO:0000313" key="9">
    <source>
        <dbReference type="EMBL" id="CAH0380886.1"/>
    </source>
</evidence>
<dbReference type="PIRSF" id="PIRSF031051">
    <property type="entry name" value="PyrdxlP_Pase_PHOSPHO2"/>
    <property type="match status" value="1"/>
</dbReference>
<sequence length="242" mass="27580">MKLLIAFDFDHTVVDANTDIVVRKLVHDSKIPDSTREISKKHGWTAYMREIFKILRRNDVTPKKIVESVQKIPPVSGMVELFKFLKCNNCDVIIISDSNSVFISDWLKHYGLSDHVSAVFTNPAYFDESNLLHIEMYHEQHSCKLSAINLCKGAILEQYISDQSDKGVSFDVIAFVGDGNNDLCPSLRLKEKDLIFAREGYVLKDILTKPESDHKASLHSWSTAYDIKKVLSSQVFHNTDLM</sequence>
<accession>A0A9N9ZWL5</accession>
<feature type="binding site" evidence="8">
    <location>
        <position position="8"/>
    </location>
    <ligand>
        <name>Mg(2+)</name>
        <dbReference type="ChEBI" id="CHEBI:18420"/>
    </ligand>
</feature>
<comment type="similarity">
    <text evidence="2">Belongs to the HAD-like hydrolase superfamily. PHOSPHO family.</text>
</comment>
<dbReference type="PANTHER" id="PTHR20889">
    <property type="entry name" value="PHOSPHATASE, ORPHAN 1, 2"/>
    <property type="match status" value="1"/>
</dbReference>
<feature type="active site" description="Nucleophile" evidence="6">
    <location>
        <position position="8"/>
    </location>
</feature>
<gene>
    <name evidence="9" type="ORF">BEMITA_LOCUS596</name>
</gene>
<organism evidence="9 10">
    <name type="scientific">Bemisia tabaci</name>
    <name type="common">Sweetpotato whitefly</name>
    <name type="synonym">Aleurodes tabaci</name>
    <dbReference type="NCBI Taxonomy" id="7038"/>
    <lineage>
        <taxon>Eukaryota</taxon>
        <taxon>Metazoa</taxon>
        <taxon>Ecdysozoa</taxon>
        <taxon>Arthropoda</taxon>
        <taxon>Hexapoda</taxon>
        <taxon>Insecta</taxon>
        <taxon>Pterygota</taxon>
        <taxon>Neoptera</taxon>
        <taxon>Paraneoptera</taxon>
        <taxon>Hemiptera</taxon>
        <taxon>Sternorrhyncha</taxon>
        <taxon>Aleyrodoidea</taxon>
        <taxon>Aleyrodidae</taxon>
        <taxon>Aleyrodinae</taxon>
        <taxon>Bemisia</taxon>
    </lineage>
</organism>
<evidence type="ECO:0000313" key="10">
    <source>
        <dbReference type="Proteomes" id="UP001152759"/>
    </source>
</evidence>
<dbReference type="GO" id="GO:0016791">
    <property type="term" value="F:phosphatase activity"/>
    <property type="evidence" value="ECO:0007669"/>
    <property type="project" value="InterPro"/>
</dbReference>
<keyword evidence="4" id="KW-0378">Hydrolase</keyword>
<keyword evidence="10" id="KW-1185">Reference proteome</keyword>
<dbReference type="KEGG" id="btab:109034019"/>
<evidence type="ECO:0000256" key="8">
    <source>
        <dbReference type="PIRSR" id="PIRSR031051-3"/>
    </source>
</evidence>
<dbReference type="Proteomes" id="UP001152759">
    <property type="component" value="Chromosome 1"/>
</dbReference>
<feature type="binding site" evidence="8">
    <location>
        <position position="10"/>
    </location>
    <ligand>
        <name>Mg(2+)</name>
        <dbReference type="ChEBI" id="CHEBI:18420"/>
    </ligand>
</feature>
<evidence type="ECO:0000256" key="5">
    <source>
        <dbReference type="ARBA" id="ARBA00022842"/>
    </source>
</evidence>